<evidence type="ECO:0000256" key="3">
    <source>
        <dbReference type="SAM" id="MobiDB-lite"/>
    </source>
</evidence>
<dbReference type="GO" id="GO:0046872">
    <property type="term" value="F:metal ion binding"/>
    <property type="evidence" value="ECO:0007669"/>
    <property type="project" value="UniProtKB-KW"/>
</dbReference>
<feature type="compositionally biased region" description="Polar residues" evidence="3">
    <location>
        <begin position="453"/>
        <end position="471"/>
    </location>
</feature>
<feature type="compositionally biased region" description="Polar residues" evidence="3">
    <location>
        <begin position="505"/>
        <end position="515"/>
    </location>
</feature>
<dbReference type="Pfam" id="PF00653">
    <property type="entry name" value="BIR"/>
    <property type="match status" value="2"/>
</dbReference>
<feature type="compositionally biased region" description="Basic and acidic residues" evidence="3">
    <location>
        <begin position="487"/>
        <end position="497"/>
    </location>
</feature>
<sequence>MNILQNRIDSFKNNTLKWPYANKQQYHKPETFAKAGFYFMRRPRTVDSVRCFMCDIDLGHWKAGQSPYTRHATESPACPWALLNFPDAAASSNRALTVNEKDPTTQPQHKVMRSARLATFNHHHYWPPNKSLKSRRFQVASKLSDAGFYFTPTLENTARIKCPYCKATIMEPDKTTDALALHRQLNDACPFFSQQRKLGTKSSSRNNRRDTTASTASSDTYKTAESQLDLALPPPPPPPQAQEVQQQGDNMVPQKRKPEQEEDDSIWDINHFLNIPAHVKKPTLTYGNKSTERRTRQRLLPSAGKRTHVDIFSNLDLSSSPSLAVERSLEGSSSSSQVKKPSLIEKMDKPRPKRTSTSTSTKKREPQQTKTVKEKAPTPSPTIPHAAATTEPPVTASIASSFSSRVLPPLQTQAQAQEPLPDDESLLMSPVFPPPDPILLDKPLAAIPIQFNKPTTASAEPPQSSESTLSSDENEDPVPLSTSTTPSRDKGKQRQVEHAIVPKKTTLSLSKSGRTSIPKRPPTSPTRSCNSDVAASLAKQMKYLQSTPMHSVSSRTVNAMDIFGECPLSPITTTTSSSSAAATAIPNSNAAHIRTPSMATTGTASSSADGVVGRTRSVFTADGQRRLFHSNNTTATNAPAMTLDVNSAPPVTAEQKQMSVEMYLQHVMDENIRKVREQGKQLIEIMKEKSEDIKQGLLSQKQQQQQQQQQ</sequence>
<dbReference type="EMBL" id="JASEJX010000006">
    <property type="protein sequence ID" value="KAK4521230.1"/>
    <property type="molecule type" value="Genomic_DNA"/>
</dbReference>
<dbReference type="PANTHER" id="PTHR46771">
    <property type="entry name" value="DETERIN"/>
    <property type="match status" value="1"/>
</dbReference>
<dbReference type="Proteomes" id="UP001304243">
    <property type="component" value="Unassembled WGS sequence"/>
</dbReference>
<feature type="region of interest" description="Disordered" evidence="3">
    <location>
        <begin position="453"/>
        <end position="531"/>
    </location>
</feature>
<gene>
    <name evidence="4" type="primary">wc2_2</name>
    <name evidence="4" type="ORF">ATC70_013175</name>
</gene>
<evidence type="ECO:0000256" key="1">
    <source>
        <dbReference type="ARBA" id="ARBA00022723"/>
    </source>
</evidence>
<proteinExistence type="predicted"/>
<dbReference type="CDD" id="cd00022">
    <property type="entry name" value="BIR"/>
    <property type="match status" value="1"/>
</dbReference>
<keyword evidence="1" id="KW-0479">Metal-binding</keyword>
<feature type="region of interest" description="Disordered" evidence="3">
    <location>
        <begin position="413"/>
        <end position="434"/>
    </location>
</feature>
<feature type="compositionally biased region" description="Basic and acidic residues" evidence="3">
    <location>
        <begin position="362"/>
        <end position="376"/>
    </location>
</feature>
<protein>
    <submittedName>
        <fullName evidence="4">White collar 2 type of transcription factor</fullName>
    </submittedName>
</protein>
<dbReference type="PROSITE" id="PS50143">
    <property type="entry name" value="BIR_REPEAT_2"/>
    <property type="match status" value="2"/>
</dbReference>
<keyword evidence="5" id="KW-1185">Reference proteome</keyword>
<feature type="region of interest" description="Disordered" evidence="3">
    <location>
        <begin position="283"/>
        <end position="303"/>
    </location>
</feature>
<dbReference type="AlphaFoldDB" id="A0AAN7DS17"/>
<accession>A0AAN7DS17</accession>
<keyword evidence="2" id="KW-0862">Zinc</keyword>
<comment type="caution">
    <text evidence="4">The sequence shown here is derived from an EMBL/GenBank/DDBJ whole genome shotgun (WGS) entry which is preliminary data.</text>
</comment>
<feature type="region of interest" description="Disordered" evidence="3">
    <location>
        <begin position="326"/>
        <end position="397"/>
    </location>
</feature>
<organism evidence="4 5">
    <name type="scientific">Mucor velutinosus</name>
    <dbReference type="NCBI Taxonomy" id="708070"/>
    <lineage>
        <taxon>Eukaryota</taxon>
        <taxon>Fungi</taxon>
        <taxon>Fungi incertae sedis</taxon>
        <taxon>Mucoromycota</taxon>
        <taxon>Mucoromycotina</taxon>
        <taxon>Mucoromycetes</taxon>
        <taxon>Mucorales</taxon>
        <taxon>Mucorineae</taxon>
        <taxon>Mucoraceae</taxon>
        <taxon>Mucor</taxon>
    </lineage>
</organism>
<evidence type="ECO:0000313" key="5">
    <source>
        <dbReference type="Proteomes" id="UP001304243"/>
    </source>
</evidence>
<dbReference type="InterPro" id="IPR001370">
    <property type="entry name" value="BIR_rpt"/>
</dbReference>
<dbReference type="Gene3D" id="1.10.1170.10">
    <property type="entry name" value="Inhibitor Of Apoptosis Protein (2mihbC-IAP-1), Chain A"/>
    <property type="match status" value="2"/>
</dbReference>
<dbReference type="SMART" id="SM00238">
    <property type="entry name" value="BIR"/>
    <property type="match status" value="2"/>
</dbReference>
<dbReference type="RefSeq" id="XP_064687896.1">
    <property type="nucleotide sequence ID" value="XM_064832341.1"/>
</dbReference>
<dbReference type="InterPro" id="IPR051190">
    <property type="entry name" value="Baculoviral_IAP"/>
</dbReference>
<reference evidence="4 5" key="1">
    <citation type="submission" date="2022-11" db="EMBL/GenBank/DDBJ databases">
        <title>Mucor velutinosus strain NIH1002 WGS.</title>
        <authorList>
            <person name="Subramanian P."/>
            <person name="Mullikin J.C."/>
            <person name="Segre J.A."/>
            <person name="Zelazny A.M."/>
        </authorList>
    </citation>
    <scope>NUCLEOTIDE SEQUENCE [LARGE SCALE GENOMIC DNA]</scope>
    <source>
        <strain evidence="4 5">NIH1002</strain>
    </source>
</reference>
<evidence type="ECO:0000256" key="2">
    <source>
        <dbReference type="ARBA" id="ARBA00022833"/>
    </source>
</evidence>
<name>A0AAN7DS17_9FUNG</name>
<feature type="region of interest" description="Disordered" evidence="3">
    <location>
        <begin position="195"/>
        <end position="262"/>
    </location>
</feature>
<dbReference type="SUPFAM" id="SSF57924">
    <property type="entry name" value="Inhibitor of apoptosis (IAP) repeat"/>
    <property type="match status" value="2"/>
</dbReference>
<dbReference type="PANTHER" id="PTHR46771:SF5">
    <property type="entry name" value="DETERIN"/>
    <property type="match status" value="1"/>
</dbReference>
<feature type="compositionally biased region" description="Polar residues" evidence="3">
    <location>
        <begin position="195"/>
        <end position="205"/>
    </location>
</feature>
<evidence type="ECO:0000313" key="4">
    <source>
        <dbReference type="EMBL" id="KAK4521230.1"/>
    </source>
</evidence>
<dbReference type="GeneID" id="89956861"/>